<reference evidence="1" key="1">
    <citation type="submission" date="2020-07" db="EMBL/GenBank/DDBJ databases">
        <title>Multicomponent nature underlies the extraordinary mechanical properties of spider dragline silk.</title>
        <authorList>
            <person name="Kono N."/>
            <person name="Nakamura H."/>
            <person name="Mori M."/>
            <person name="Yoshida Y."/>
            <person name="Ohtoshi R."/>
            <person name="Malay A.D."/>
            <person name="Moran D.A.P."/>
            <person name="Tomita M."/>
            <person name="Numata K."/>
            <person name="Arakawa K."/>
        </authorList>
    </citation>
    <scope>NUCLEOTIDE SEQUENCE</scope>
</reference>
<dbReference type="EMBL" id="BMAO01011983">
    <property type="protein sequence ID" value="GFQ78183.1"/>
    <property type="molecule type" value="Genomic_DNA"/>
</dbReference>
<accession>A0A8X6KPM2</accession>
<dbReference type="AlphaFoldDB" id="A0A8X6KPM2"/>
<name>A0A8X6KPM2_TRICU</name>
<gene>
    <name evidence="1" type="ORF">TNCT_690011</name>
</gene>
<proteinExistence type="predicted"/>
<sequence length="118" mass="13439">MQNKARQKSGLCKLLMQALTTQKPKDNNELKPHGDQSMSHEGGGFQFAISHHCFACHFSWHTVSESSTRKYQILLGLFTLVWLPQDYHLKLGASGHGSQDQHLQIANFGRLYLFRCPQ</sequence>
<evidence type="ECO:0000313" key="1">
    <source>
        <dbReference type="EMBL" id="GFQ78183.1"/>
    </source>
</evidence>
<protein>
    <submittedName>
        <fullName evidence="1">Uncharacterized protein</fullName>
    </submittedName>
</protein>
<dbReference type="Proteomes" id="UP000887116">
    <property type="component" value="Unassembled WGS sequence"/>
</dbReference>
<keyword evidence="2" id="KW-1185">Reference proteome</keyword>
<organism evidence="1 2">
    <name type="scientific">Trichonephila clavata</name>
    <name type="common">Joro spider</name>
    <name type="synonym">Nephila clavata</name>
    <dbReference type="NCBI Taxonomy" id="2740835"/>
    <lineage>
        <taxon>Eukaryota</taxon>
        <taxon>Metazoa</taxon>
        <taxon>Ecdysozoa</taxon>
        <taxon>Arthropoda</taxon>
        <taxon>Chelicerata</taxon>
        <taxon>Arachnida</taxon>
        <taxon>Araneae</taxon>
        <taxon>Araneomorphae</taxon>
        <taxon>Entelegynae</taxon>
        <taxon>Araneoidea</taxon>
        <taxon>Nephilidae</taxon>
        <taxon>Trichonephila</taxon>
    </lineage>
</organism>
<comment type="caution">
    <text evidence="1">The sequence shown here is derived from an EMBL/GenBank/DDBJ whole genome shotgun (WGS) entry which is preliminary data.</text>
</comment>
<evidence type="ECO:0000313" key="2">
    <source>
        <dbReference type="Proteomes" id="UP000887116"/>
    </source>
</evidence>